<dbReference type="SUPFAM" id="SSF143081">
    <property type="entry name" value="BB1717-like"/>
    <property type="match status" value="2"/>
</dbReference>
<dbReference type="PANTHER" id="PTHR13604:SF0">
    <property type="entry name" value="ABASIC SITE PROCESSING PROTEIN HMCES"/>
    <property type="match status" value="1"/>
</dbReference>
<gene>
    <name evidence="9" type="ORF">PGABG01_1201200</name>
</gene>
<keyword evidence="3" id="KW-0227">DNA damage</keyword>
<dbReference type="EMBL" id="LT969435">
    <property type="protein sequence ID" value="SOV16160.1"/>
    <property type="molecule type" value="Genomic_DNA"/>
</dbReference>
<evidence type="ECO:0000256" key="2">
    <source>
        <dbReference type="ARBA" id="ARBA00022670"/>
    </source>
</evidence>
<keyword evidence="4" id="KW-0378">Hydrolase</keyword>
<keyword evidence="7" id="KW-0456">Lyase</keyword>
<feature type="compositionally biased region" description="Basic and acidic residues" evidence="8">
    <location>
        <begin position="151"/>
        <end position="169"/>
    </location>
</feature>
<keyword evidence="5" id="KW-0190">Covalent protein-DNA linkage</keyword>
<evidence type="ECO:0000256" key="6">
    <source>
        <dbReference type="ARBA" id="ARBA00023125"/>
    </source>
</evidence>
<evidence type="ECO:0000256" key="3">
    <source>
        <dbReference type="ARBA" id="ARBA00022763"/>
    </source>
</evidence>
<feature type="region of interest" description="Disordered" evidence="8">
    <location>
        <begin position="144"/>
        <end position="209"/>
    </location>
</feature>
<keyword evidence="2" id="KW-0645">Protease</keyword>
<evidence type="ECO:0000256" key="4">
    <source>
        <dbReference type="ARBA" id="ARBA00022801"/>
    </source>
</evidence>
<organism evidence="9 10">
    <name type="scientific">Plasmodium gaboni</name>
    <dbReference type="NCBI Taxonomy" id="647221"/>
    <lineage>
        <taxon>Eukaryota</taxon>
        <taxon>Sar</taxon>
        <taxon>Alveolata</taxon>
        <taxon>Apicomplexa</taxon>
        <taxon>Aconoidasida</taxon>
        <taxon>Haemosporida</taxon>
        <taxon>Plasmodiidae</taxon>
        <taxon>Plasmodium</taxon>
        <taxon>Plasmodium (Laverania)</taxon>
    </lineage>
</organism>
<feature type="compositionally biased region" description="Basic and acidic residues" evidence="8">
    <location>
        <begin position="177"/>
        <end position="209"/>
    </location>
</feature>
<dbReference type="Pfam" id="PF02586">
    <property type="entry name" value="SRAP"/>
    <property type="match status" value="2"/>
</dbReference>
<reference evidence="9" key="1">
    <citation type="submission" date="2016-09" db="EMBL/GenBank/DDBJ databases">
        <authorList>
            <consortium name="Pathogen Informatics"/>
            <person name="Sun Q."/>
            <person name="Inoue M."/>
        </authorList>
    </citation>
    <scope>NUCLEOTIDE SEQUENCE</scope>
</reference>
<feature type="region of interest" description="Disordered" evidence="8">
    <location>
        <begin position="216"/>
        <end position="235"/>
    </location>
</feature>
<name>A0ABY1UPV6_9APIC</name>
<dbReference type="PANTHER" id="PTHR13604">
    <property type="entry name" value="DC12-RELATED"/>
    <property type="match status" value="1"/>
</dbReference>
<evidence type="ECO:0000256" key="8">
    <source>
        <dbReference type="SAM" id="MobiDB-lite"/>
    </source>
</evidence>
<feature type="compositionally biased region" description="Acidic residues" evidence="8">
    <location>
        <begin position="219"/>
        <end position="228"/>
    </location>
</feature>
<dbReference type="Gene3D" id="3.90.1680.10">
    <property type="entry name" value="SOS response associated peptidase-like"/>
    <property type="match status" value="2"/>
</dbReference>
<evidence type="ECO:0000256" key="5">
    <source>
        <dbReference type="ARBA" id="ARBA00023124"/>
    </source>
</evidence>
<proteinExistence type="inferred from homology"/>
<evidence type="ECO:0000313" key="10">
    <source>
        <dbReference type="Proteomes" id="UP000831156"/>
    </source>
</evidence>
<protein>
    <recommendedName>
        <fullName evidence="11">SRAP domain-containing protein</fullName>
    </recommendedName>
</protein>
<keyword evidence="6" id="KW-0238">DNA-binding</keyword>
<evidence type="ECO:0000256" key="7">
    <source>
        <dbReference type="ARBA" id="ARBA00023239"/>
    </source>
</evidence>
<dbReference type="InterPro" id="IPR036590">
    <property type="entry name" value="SRAP-like"/>
</dbReference>
<sequence>MCVRMHFNIDLNVLKSKYKCNKIVNDDKVKRGMINKKNYVPIIFESAENSTSKEKIINVCLWGISPFTYGKTEKDFALINARLETLHIKKSFSVLINKNRCAVIVNGYFEWMGNEGSSKKIPYYIYNGNTNNKNELAIKKEELNNVQSDNYKSENEDNDSKIKKDEDNKQGNVQVKNEIKEETKDEIKDETKDEIKDETKDETKDEIKDEVKDEIKEEVNEEQDEDQLVDGNSHKRKKVINEETSNKKIKKELSDEVDNLNNIENNENDKKQENSSYIILAGLYTVSNDKKKECRNTIITTSSENTNLQDIHERCPLLLSENTLSLWLDVEKKYTDIIDKVKEEHIIMSSQLKFREVQNWNDFTNYTKEYKKDSILKYVKKNENN</sequence>
<evidence type="ECO:0000256" key="1">
    <source>
        <dbReference type="ARBA" id="ARBA00008136"/>
    </source>
</evidence>
<accession>A0ABY1UPV6</accession>
<dbReference type="Proteomes" id="UP000831156">
    <property type="component" value="Chromosome 12"/>
</dbReference>
<keyword evidence="10" id="KW-1185">Reference proteome</keyword>
<evidence type="ECO:0008006" key="11">
    <source>
        <dbReference type="Google" id="ProtNLM"/>
    </source>
</evidence>
<evidence type="ECO:0000313" key="9">
    <source>
        <dbReference type="EMBL" id="SOV16160.1"/>
    </source>
</evidence>
<comment type="similarity">
    <text evidence="1">Belongs to the SOS response-associated peptidase family.</text>
</comment>
<dbReference type="InterPro" id="IPR003738">
    <property type="entry name" value="SRAP"/>
</dbReference>